<accession>A0A833J120</accession>
<protein>
    <recommendedName>
        <fullName evidence="2">Polymerase nucleotidyl transferase domain-containing protein</fullName>
    </recommendedName>
</protein>
<gene>
    <name evidence="3" type="ORF">F8B43_5383</name>
</gene>
<dbReference type="Gene3D" id="3.30.460.10">
    <property type="entry name" value="Beta Polymerase, domain 2"/>
    <property type="match status" value="1"/>
</dbReference>
<dbReference type="CDD" id="cd05397">
    <property type="entry name" value="NT_Pol-beta-like"/>
    <property type="match status" value="1"/>
</dbReference>
<evidence type="ECO:0000313" key="3">
    <source>
        <dbReference type="EMBL" id="KAB7782628.1"/>
    </source>
</evidence>
<evidence type="ECO:0000313" key="4">
    <source>
        <dbReference type="Proteomes" id="UP000469949"/>
    </source>
</evidence>
<proteinExistence type="predicted"/>
<dbReference type="Pfam" id="PF01909">
    <property type="entry name" value="NTP_transf_2"/>
    <property type="match status" value="1"/>
</dbReference>
<sequence>MRVLCIRQANLTRRLSECRKPRFGVVDPANEPNPPESGDDKVDTRHQSDNSEYAALRTPNRSVQIGSLVVTSLGRELEDRLTALGLSQSHARLYGFRRDFSANKMSELASLLNGRDSIKAYDGLTIYATGSYARGEASSYSDVDLFFIRMESNVPIDDSRLREIKVMSDVIKATERGLELPPPSNDGEFLKILTLEEILKHLGGRDDDYKNHFTARMLLLLESAPITGTDTYDSVIDSVIDSYLRDYEDHAEDFRPTFIVNDIMRFWKTLCLNYEHKRNQQENARKIKQKIRNFKLGYSRLMTCFATVGLLSSYKQITKDDLVGICKTSPLDRLLLLAEREPLIKSQLVSALIQYHWFLKKTQKSTEELEAYFSCKNNRKEAFTHASKFGDEMFKIVQLSATNSNTLRYLVV</sequence>
<dbReference type="InterPro" id="IPR043519">
    <property type="entry name" value="NT_sf"/>
</dbReference>
<name>A0A833J120_9HYPH</name>
<dbReference type="AlphaFoldDB" id="A0A833J120"/>
<evidence type="ECO:0000259" key="2">
    <source>
        <dbReference type="Pfam" id="PF01909"/>
    </source>
</evidence>
<organism evidence="3 4">
    <name type="scientific">Methylorubrum populi</name>
    <dbReference type="NCBI Taxonomy" id="223967"/>
    <lineage>
        <taxon>Bacteria</taxon>
        <taxon>Pseudomonadati</taxon>
        <taxon>Pseudomonadota</taxon>
        <taxon>Alphaproteobacteria</taxon>
        <taxon>Hyphomicrobiales</taxon>
        <taxon>Methylobacteriaceae</taxon>
        <taxon>Methylorubrum</taxon>
    </lineage>
</organism>
<feature type="compositionally biased region" description="Basic and acidic residues" evidence="1">
    <location>
        <begin position="38"/>
        <end position="49"/>
    </location>
</feature>
<dbReference type="Proteomes" id="UP000469949">
    <property type="component" value="Unassembled WGS sequence"/>
</dbReference>
<feature type="domain" description="Polymerase nucleotidyl transferase" evidence="2">
    <location>
        <begin position="123"/>
        <end position="166"/>
    </location>
</feature>
<dbReference type="GO" id="GO:0016779">
    <property type="term" value="F:nucleotidyltransferase activity"/>
    <property type="evidence" value="ECO:0007669"/>
    <property type="project" value="InterPro"/>
</dbReference>
<evidence type="ECO:0000256" key="1">
    <source>
        <dbReference type="SAM" id="MobiDB-lite"/>
    </source>
</evidence>
<comment type="caution">
    <text evidence="3">The sequence shown here is derived from an EMBL/GenBank/DDBJ whole genome shotgun (WGS) entry which is preliminary data.</text>
</comment>
<dbReference type="EMBL" id="WEKV01000020">
    <property type="protein sequence ID" value="KAB7782628.1"/>
    <property type="molecule type" value="Genomic_DNA"/>
</dbReference>
<feature type="region of interest" description="Disordered" evidence="1">
    <location>
        <begin position="23"/>
        <end position="50"/>
    </location>
</feature>
<dbReference type="SUPFAM" id="SSF81301">
    <property type="entry name" value="Nucleotidyltransferase"/>
    <property type="match status" value="1"/>
</dbReference>
<reference evidence="3 4" key="1">
    <citation type="submission" date="2019-10" db="EMBL/GenBank/DDBJ databases">
        <title>Draft Genome Sequence of the Caffeine Degrading Methylotroph Methylorubrum populi PINKEL.</title>
        <authorList>
            <person name="Dawson S.C."/>
            <person name="Zhang X."/>
            <person name="Wright M.E."/>
            <person name="Sharma G."/>
            <person name="Langner J.T."/>
            <person name="Ditty J.L."/>
            <person name="Subuyuj G.A."/>
        </authorList>
    </citation>
    <scope>NUCLEOTIDE SEQUENCE [LARGE SCALE GENOMIC DNA]</scope>
    <source>
        <strain evidence="3 4">Pinkel</strain>
    </source>
</reference>
<dbReference type="InterPro" id="IPR002934">
    <property type="entry name" value="Polymerase_NTP_transf_dom"/>
</dbReference>